<dbReference type="VEuPathDB" id="TriTrypDB:C3747_14g102"/>
<dbReference type="GO" id="GO:0005737">
    <property type="term" value="C:cytoplasm"/>
    <property type="evidence" value="ECO:0007669"/>
    <property type="project" value="TreeGrafter"/>
</dbReference>
<dbReference type="Pfam" id="PF00270">
    <property type="entry name" value="DEAD"/>
    <property type="match status" value="1"/>
</dbReference>
<dbReference type="InterPro" id="IPR027417">
    <property type="entry name" value="P-loop_NTPase"/>
</dbReference>
<dbReference type="GO" id="GO:0016787">
    <property type="term" value="F:hydrolase activity"/>
    <property type="evidence" value="ECO:0007669"/>
    <property type="project" value="UniProtKB-KW"/>
</dbReference>
<organism evidence="8 9">
    <name type="scientific">Trypanosoma cruzi</name>
    <dbReference type="NCBI Taxonomy" id="5693"/>
    <lineage>
        <taxon>Eukaryota</taxon>
        <taxon>Discoba</taxon>
        <taxon>Euglenozoa</taxon>
        <taxon>Kinetoplastea</taxon>
        <taxon>Metakinetoplastina</taxon>
        <taxon>Trypanosomatida</taxon>
        <taxon>Trypanosomatidae</taxon>
        <taxon>Trypanosoma</taxon>
        <taxon>Schizotrypanum</taxon>
    </lineage>
</organism>
<dbReference type="GO" id="GO:0005524">
    <property type="term" value="F:ATP binding"/>
    <property type="evidence" value="ECO:0007669"/>
    <property type="project" value="UniProtKB-KW"/>
</dbReference>
<feature type="compositionally biased region" description="Acidic residues" evidence="5">
    <location>
        <begin position="1433"/>
        <end position="1442"/>
    </location>
</feature>
<dbReference type="VEuPathDB" id="TriTrypDB:TcCLB.506691.14"/>
<evidence type="ECO:0000256" key="2">
    <source>
        <dbReference type="ARBA" id="ARBA00022801"/>
    </source>
</evidence>
<feature type="domain" description="Helicase ATP-binding" evidence="6">
    <location>
        <begin position="1033"/>
        <end position="1203"/>
    </location>
</feature>
<keyword evidence="2" id="KW-0378">Hydrolase</keyword>
<dbReference type="VEuPathDB" id="TriTrypDB:TCSYLVIO_004479"/>
<dbReference type="GO" id="GO:0003676">
    <property type="term" value="F:nucleic acid binding"/>
    <property type="evidence" value="ECO:0007669"/>
    <property type="project" value="InterPro"/>
</dbReference>
<dbReference type="VEuPathDB" id="TriTrypDB:TcCLB.508153.1050"/>
<gene>
    <name evidence="8" type="ORF">C4B63_23g275</name>
</gene>
<dbReference type="VEuPathDB" id="TriTrypDB:Tc_MARK_3273"/>
<proteinExistence type="predicted"/>
<comment type="caution">
    <text evidence="8">The sequence shown here is derived from an EMBL/GenBank/DDBJ whole genome shotgun (WGS) entry which is preliminary data.</text>
</comment>
<dbReference type="VEuPathDB" id="TriTrypDB:TcG_00892"/>
<dbReference type="InterPro" id="IPR055124">
    <property type="entry name" value="PIN-like_DDX60"/>
</dbReference>
<dbReference type="VEuPathDB" id="TriTrypDB:TcCLB.510313.20"/>
<keyword evidence="3 8" id="KW-0347">Helicase</keyword>
<dbReference type="PROSITE" id="PS51194">
    <property type="entry name" value="HELICASE_CTER"/>
    <property type="match status" value="1"/>
</dbReference>
<evidence type="ECO:0000256" key="5">
    <source>
        <dbReference type="SAM" id="MobiDB-lite"/>
    </source>
</evidence>
<sequence>MSSRYRELIAIFGEFLEENDFHVRISMDRVGEVKTLFSAKTIPVESETEATIEVVTIEAARRRDALRRTCNAVLRTRHSDQHVDVGTIVADEEERLAWKFLIGALTAKKSEILPVVEAELLLAAVEYHYATARPELCDMFVHLSASEMFFIDGDSLFMAALSPQSVDWDLIQPLHVIYNAQKLLYDMHCRGARFHVVFFDSLLWIWESAPAKLFMRENLRKTLMSLSENDAKVGLSISNFSSYYSEAFESYVKQWEPEFILISDGEQLGRINPLQAFFVRPSAANNTHDSRRKVNYTDADEANPYRLRRQYRSIVEDEAVGDKAALYYRCIHLWAATRRLKVAYSSRIIYKENAMVVFTVRVDGASFERAVTIESDVQALAQSMEHEVQLPAISSASLGLLDEEDLSCRERVVYAALHAYLRASARSEQEHQLCQALAITTYITGYLNKEARAQQVRPNPILAGFLKEISPFLLAVWRHADCTNGNGQEFDLIDGHLFSAVSQQLRTASVSELFDEYGVEDIESTWGVLDDQGSADIVNAPLSNLPVIGSVDVEKLQPYPLITHELVERLAKGFGISTHCADVPYPTDFGAANELAGWDITTPFDRLNDVIDAEGDAIAKSMMTEKEAKNVQEYYKKFVRNALKQAQSMGISGFAAHELAMVCSDNDSDDDAGGNSANNKTAGAKKVNREHAGQRNKKERSKEDEIRERSNVIAATATVAEWHKQMNHLLHAVDMSHGRTTNRDRDESINTIMAAIKRLSQEKFGKNFDPGYTLGGSTNTAVPLKLEMWRLLVATSQLREVEFAFAMEDPALKDSKGASKKKDSKSEYKMLYGFHVINQLVEREAVKGNQWGQLDPLRKAKPDMTIVEARSYLRWVYLSFVEMHIQLKLKCRVVKLQLENWRAERERARLAQESPKIALGIPLFLYCHHHVLAVIRDEGPRISSEDIDTVRSALKHFDLPDSYYNKLDQCIARWQNMTLGTLLPSLLPQDKQLFETPEMLQLIHMGHLLERPFVREHDYRVAFNPDNWQRELLDIVDGRGSAVVCAPTSAGKTFISYYCMYKALRRTNKKVVVYLAPARALINQAVADVCARYGSKKYKNPGRYIYGALGGADYHQFHDSCQVLLTVPETFETMLLSPKYTDWVELIDYVILDEIHSMESNGNGDVWERILALLPCPFVALSATLGETQQLCSWLNRVQGRLKEQTEEMSGKMRDFEVHLLPSEGKSIQRWNDIKKYIYLPPPGAALTHKKIKAQYDNCYIRDLHPLSILTADQLQRGFPPDISLVPSEVVSLFEKMHSKFNEVVWPNYSSLQLAKTLRAQLVLIEPSKYFEAETYITQERARQYEAEVKNAFAYWAYLGHEGCELPENLVEEDLDDFSASMNMAVESILRTFAQKLNEDEALLERHAADGMEKKKRMLLRQQHLQLIQQQEQENEPNQEESMEQKSEEQGGAQEEEQEKETVGSVSFPGSRQFIREHILNVLRELIARDMGPTIVFSFESEDCGDLVKYVVEQLEEAESRYRKTNEFALYKARIERAAAAQEARRKQRESTLKQKRLTTGDDGDVEVADRDMSDGEGEDELFVVPDVLPEFTFIGDKCTVEPEVVDSLMEDCEKEGEDLLLRALQRGIGMHHAGVKGKLRAHVERLFRGRHCGVIFSTETLALGIHSPCRSVVLAGDHILLNPTQFRQMMGRAGRRGLDYLGHLVFLGITMRRIKRLMTSSMTVIKGNVQMDPISNLRLLQLYDFNTLRHLKNEAGWKTHVLKLAERLFVNPLFFQGRNSVAGGNMEGFTVEWLQMLLGYFQREGLHFSDHASSLGSILQDAMYVFREAHVGNEGFTFIRMLTSGVFDKAHYSPLYDKKLNSGVLDEPLAELLAYLFSTHQTCGVPLEMHRSALLDPAVSTLWEGKTGPTQHRAVLSPIDVCSPTIHAFDNTDFFALLSAFYNYLASHLAPQTGAALRLPCMKSTNKKCRIFGGGSTEFLLKQKLQESSVPYKARSPFVAISGCGDLFTSVDDVTFTLRDGLYCDRTLLPILDLADGWRHDGAQILINACLLDFLRAKAQIDTTRKNYRFTLLEELNGLSQSLSYAVLNRAEKILSNLAGLVRPAKLPRAKVLTAIMPDESEEGIFMAGAPRLLEVAERLNSLQPQIQKRLAEELLTAKWAKRISEMNAQRKD</sequence>
<keyword evidence="4" id="KW-0067">ATP-binding</keyword>
<feature type="region of interest" description="Disordered" evidence="5">
    <location>
        <begin position="1430"/>
        <end position="1467"/>
    </location>
</feature>
<feature type="region of interest" description="Disordered" evidence="5">
    <location>
        <begin position="667"/>
        <end position="707"/>
    </location>
</feature>
<dbReference type="Pfam" id="PF23002">
    <property type="entry name" value="PIN-like_DDX60"/>
    <property type="match status" value="1"/>
</dbReference>
<dbReference type="PANTHER" id="PTHR44533:SF4">
    <property type="entry name" value="DEAD_H RNA HELICASE, PUTATIVE-RELATED"/>
    <property type="match status" value="1"/>
</dbReference>
<keyword evidence="1" id="KW-0547">Nucleotide-binding</keyword>
<protein>
    <submittedName>
        <fullName evidence="8">Putative ATP-dependent DEAD/H RNA helicase</fullName>
    </submittedName>
</protein>
<evidence type="ECO:0000259" key="6">
    <source>
        <dbReference type="PROSITE" id="PS51192"/>
    </source>
</evidence>
<dbReference type="VEuPathDB" id="TriTrypDB:TcCL_NonESM01188"/>
<dbReference type="Pfam" id="PF00271">
    <property type="entry name" value="Helicase_C"/>
    <property type="match status" value="1"/>
</dbReference>
<evidence type="ECO:0000259" key="7">
    <source>
        <dbReference type="PROSITE" id="PS51194"/>
    </source>
</evidence>
<dbReference type="InterPro" id="IPR011545">
    <property type="entry name" value="DEAD/DEAH_box_helicase_dom"/>
</dbReference>
<accession>A0A2V2VFS2</accession>
<dbReference type="EMBL" id="PRFA01000023">
    <property type="protein sequence ID" value="PWU95121.1"/>
    <property type="molecule type" value="Genomic_DNA"/>
</dbReference>
<dbReference type="VEuPathDB" id="TriTrypDB:BCY84_15321"/>
<dbReference type="SMART" id="SM00490">
    <property type="entry name" value="HELICc"/>
    <property type="match status" value="1"/>
</dbReference>
<dbReference type="GO" id="GO:0004386">
    <property type="term" value="F:helicase activity"/>
    <property type="evidence" value="ECO:0007669"/>
    <property type="project" value="UniProtKB-KW"/>
</dbReference>
<dbReference type="PROSITE" id="PS51192">
    <property type="entry name" value="HELICASE_ATP_BIND_1"/>
    <property type="match status" value="1"/>
</dbReference>
<evidence type="ECO:0000256" key="3">
    <source>
        <dbReference type="ARBA" id="ARBA00022806"/>
    </source>
</evidence>
<dbReference type="VEuPathDB" id="TriTrypDB:TcBrA4_0130820"/>
<evidence type="ECO:0000313" key="9">
    <source>
        <dbReference type="Proteomes" id="UP000246121"/>
    </source>
</evidence>
<dbReference type="SMART" id="SM00487">
    <property type="entry name" value="DEXDc"/>
    <property type="match status" value="1"/>
</dbReference>
<dbReference type="Proteomes" id="UP000246121">
    <property type="component" value="Unassembled WGS sequence"/>
</dbReference>
<dbReference type="SUPFAM" id="SSF52540">
    <property type="entry name" value="P-loop containing nucleoside triphosphate hydrolases"/>
    <property type="match status" value="1"/>
</dbReference>
<dbReference type="VEuPathDB" id="TriTrypDB:C4B63_23g275"/>
<feature type="compositionally biased region" description="Basic and acidic residues" evidence="5">
    <location>
        <begin position="1542"/>
        <end position="1553"/>
    </location>
</feature>
<dbReference type="VEuPathDB" id="TriTrypDB:TcCLB.468941.9"/>
<dbReference type="VEuPathDB" id="TriTrypDB:TcCLB.510105.9"/>
<dbReference type="InterPro" id="IPR014001">
    <property type="entry name" value="Helicase_ATP-bd"/>
</dbReference>
<dbReference type="Gene3D" id="3.40.50.300">
    <property type="entry name" value="P-loop containing nucleotide triphosphate hydrolases"/>
    <property type="match status" value="2"/>
</dbReference>
<evidence type="ECO:0000256" key="4">
    <source>
        <dbReference type="ARBA" id="ARBA00022840"/>
    </source>
</evidence>
<reference evidence="8 9" key="1">
    <citation type="journal article" date="2018" name="Microb. Genom.">
        <title>Expanding an expanded genome: long-read sequencing of Trypanosoma cruzi.</title>
        <authorList>
            <person name="Berna L."/>
            <person name="Rodriguez M."/>
            <person name="Chiribao M.L."/>
            <person name="Parodi-Talice A."/>
            <person name="Pita S."/>
            <person name="Rijo G."/>
            <person name="Alvarez-Valin F."/>
            <person name="Robello C."/>
        </authorList>
    </citation>
    <scope>NUCLEOTIDE SEQUENCE [LARGE SCALE GENOMIC DNA]</scope>
    <source>
        <strain evidence="8 9">Dm28c</strain>
    </source>
</reference>
<dbReference type="VEuPathDB" id="TriTrypDB:TcG_00893"/>
<dbReference type="FunFam" id="3.40.50.300:FF:001039">
    <property type="entry name" value="ATP-dependent RNA helicase DDX60"/>
    <property type="match status" value="1"/>
</dbReference>
<evidence type="ECO:0000313" key="8">
    <source>
        <dbReference type="EMBL" id="PWU95121.1"/>
    </source>
</evidence>
<evidence type="ECO:0000256" key="1">
    <source>
        <dbReference type="ARBA" id="ARBA00022741"/>
    </source>
</evidence>
<feature type="domain" description="Helicase C-terminal" evidence="7">
    <location>
        <begin position="1587"/>
        <end position="1741"/>
    </location>
</feature>
<dbReference type="PANTHER" id="PTHR44533">
    <property type="entry name" value="DEAD/H RNA HELICASE, PUTATIVE-RELATED"/>
    <property type="match status" value="1"/>
</dbReference>
<feature type="region of interest" description="Disordered" evidence="5">
    <location>
        <begin position="1542"/>
        <end position="1577"/>
    </location>
</feature>
<dbReference type="InterPro" id="IPR052431">
    <property type="entry name" value="SKI2_subfamily_helicases"/>
</dbReference>
<name>A0A2V2VFS2_TRYCR</name>
<dbReference type="InterPro" id="IPR001650">
    <property type="entry name" value="Helicase_C-like"/>
</dbReference>
<dbReference type="VEuPathDB" id="TriTrypDB:TCDM_00363"/>
<dbReference type="VEuPathDB" id="TriTrypDB:ECC02_001815"/>